<dbReference type="SMART" id="SM00478">
    <property type="entry name" value="ENDO3c"/>
    <property type="match status" value="1"/>
</dbReference>
<dbReference type="Gene3D" id="1.10.340.30">
    <property type="entry name" value="Hypothetical protein, domain 2"/>
    <property type="match status" value="1"/>
</dbReference>
<keyword evidence="11" id="KW-0511">Multifunctional enzyme</keyword>
<dbReference type="AlphaFoldDB" id="A0AAV7N7L6"/>
<sequence length="441" mass="50076">MLRSAWRLLPCPSPLPKGTADRQQHALRRGCGGRVQQDSPCPGVMQHHATLASSPASWCSFPCLPSELRLDFVLSCGQSFRWSEVHPGHWTGVLAGRVWTITQTDDRIWYRRYSNDEKALKKEELFSTCKKPTAKRNQPKTSAKTAPDWNEIKVENPCQTTVKEEKKETATILKEEPEEEFFGVGEDLKMEVEILRDYFQLEISLADLYKRWSAADTHFEQVAHTFPGVRILRQDPTECLFSFICTSNNHISRITGMIERLCRAFGERLCELDSIEYFTFPSLKALAADDAEARLRDLGFGYRAKFISQSAQTILKEHGPDWLPSLRSIPYEEAKSALCSLPGVGAKVADCVCLMALDKPGAVPVDTHVWQIAKRDYMPQLGSGNKSLTDRVYKEIGSFFQTLWGPYAGWAHSVLFCADLKKFKDLPEHKATKRRPEKRKT</sequence>
<evidence type="ECO:0000256" key="5">
    <source>
        <dbReference type="ARBA" id="ARBA00012720"/>
    </source>
</evidence>
<dbReference type="FunFam" id="3.30.310.40:FF:000001">
    <property type="entry name" value="N-glycosylase/DNA lyase isoform X2"/>
    <property type="match status" value="1"/>
</dbReference>
<evidence type="ECO:0000256" key="10">
    <source>
        <dbReference type="ARBA" id="ARBA00023242"/>
    </source>
</evidence>
<dbReference type="FunFam" id="1.10.1670.10:FF:000005">
    <property type="entry name" value="N-glycosylase/DNA lyase OGG1"/>
    <property type="match status" value="1"/>
</dbReference>
<dbReference type="PANTHER" id="PTHR10242:SF2">
    <property type="entry name" value="N-GLYCOSYLASE_DNA LYASE"/>
    <property type="match status" value="1"/>
</dbReference>
<feature type="domain" description="HhH-GPD" evidence="16">
    <location>
        <begin position="245"/>
        <end position="420"/>
    </location>
</feature>
<evidence type="ECO:0000256" key="15">
    <source>
        <dbReference type="ARBA" id="ARBA00073127"/>
    </source>
</evidence>
<dbReference type="Gene3D" id="3.30.310.40">
    <property type="match status" value="1"/>
</dbReference>
<dbReference type="InterPro" id="IPR003265">
    <property type="entry name" value="HhH-GPD_domain"/>
</dbReference>
<dbReference type="GO" id="GO:0006289">
    <property type="term" value="P:nucleotide-excision repair"/>
    <property type="evidence" value="ECO:0007669"/>
    <property type="project" value="InterPro"/>
</dbReference>
<evidence type="ECO:0000256" key="3">
    <source>
        <dbReference type="ARBA" id="ARBA00004642"/>
    </source>
</evidence>
<comment type="function">
    <text evidence="13">DNA repair enzyme that incises DNA at 8-oxoG residues. Excises 7,8-dihydro-8-oxoguanine and 2,6-diamino-4-hydroxy-5-N-methylformamidopyrimidine (FAPY) from damaged DNA. Has a beta-lyase activity that nicks DNA 3' to the lesion.</text>
</comment>
<dbReference type="PANTHER" id="PTHR10242">
    <property type="entry name" value="8-OXOGUANINE DNA GLYCOSYLASE"/>
    <property type="match status" value="1"/>
</dbReference>
<dbReference type="InterPro" id="IPR023170">
    <property type="entry name" value="HhH_base_excis_C"/>
</dbReference>
<dbReference type="FunFam" id="1.10.340.30:FF:000006">
    <property type="entry name" value="N-glycosylase/DNA lyase isoform X2"/>
    <property type="match status" value="1"/>
</dbReference>
<dbReference type="GO" id="GO:0016363">
    <property type="term" value="C:nuclear matrix"/>
    <property type="evidence" value="ECO:0007669"/>
    <property type="project" value="UniProtKB-SubCell"/>
</dbReference>
<evidence type="ECO:0000256" key="13">
    <source>
        <dbReference type="ARBA" id="ARBA00025652"/>
    </source>
</evidence>
<evidence type="ECO:0000256" key="11">
    <source>
        <dbReference type="ARBA" id="ARBA00023268"/>
    </source>
</evidence>
<keyword evidence="7" id="KW-0378">Hydrolase</keyword>
<dbReference type="GO" id="GO:0003684">
    <property type="term" value="F:damaged DNA binding"/>
    <property type="evidence" value="ECO:0007669"/>
    <property type="project" value="InterPro"/>
</dbReference>
<dbReference type="Pfam" id="PF00730">
    <property type="entry name" value="HhH-GPD"/>
    <property type="match status" value="1"/>
</dbReference>
<keyword evidence="12" id="KW-0326">Glycosidase</keyword>
<dbReference type="SUPFAM" id="SSF55945">
    <property type="entry name" value="TATA-box binding protein-like"/>
    <property type="match status" value="1"/>
</dbReference>
<evidence type="ECO:0000256" key="1">
    <source>
        <dbReference type="ARBA" id="ARBA00004109"/>
    </source>
</evidence>
<evidence type="ECO:0000256" key="4">
    <source>
        <dbReference type="ARBA" id="ARBA00010679"/>
    </source>
</evidence>
<dbReference type="Proteomes" id="UP001066276">
    <property type="component" value="Chromosome 9"/>
</dbReference>
<reference evidence="17" key="1">
    <citation type="journal article" date="2022" name="bioRxiv">
        <title>Sequencing and chromosome-scale assembly of the giantPleurodeles waltlgenome.</title>
        <authorList>
            <person name="Brown T."/>
            <person name="Elewa A."/>
            <person name="Iarovenko S."/>
            <person name="Subramanian E."/>
            <person name="Araus A.J."/>
            <person name="Petzold A."/>
            <person name="Susuki M."/>
            <person name="Suzuki K.-i.T."/>
            <person name="Hayashi T."/>
            <person name="Toyoda A."/>
            <person name="Oliveira C."/>
            <person name="Osipova E."/>
            <person name="Leigh N.D."/>
            <person name="Simon A."/>
            <person name="Yun M.H."/>
        </authorList>
    </citation>
    <scope>NUCLEOTIDE SEQUENCE</scope>
    <source>
        <strain evidence="17">20211129_DDA</strain>
        <tissue evidence="17">Liver</tissue>
    </source>
</reference>
<organism evidence="17 18">
    <name type="scientific">Pleurodeles waltl</name>
    <name type="common">Iberian ribbed newt</name>
    <dbReference type="NCBI Taxonomy" id="8319"/>
    <lineage>
        <taxon>Eukaryota</taxon>
        <taxon>Metazoa</taxon>
        <taxon>Chordata</taxon>
        <taxon>Craniata</taxon>
        <taxon>Vertebrata</taxon>
        <taxon>Euteleostomi</taxon>
        <taxon>Amphibia</taxon>
        <taxon>Batrachia</taxon>
        <taxon>Caudata</taxon>
        <taxon>Salamandroidea</taxon>
        <taxon>Salamandridae</taxon>
        <taxon>Pleurodelinae</taxon>
        <taxon>Pleurodeles</taxon>
    </lineage>
</organism>
<evidence type="ECO:0000313" key="17">
    <source>
        <dbReference type="EMBL" id="KAJ1111247.1"/>
    </source>
</evidence>
<dbReference type="InterPro" id="IPR012904">
    <property type="entry name" value="OGG_N"/>
</dbReference>
<dbReference type="InterPro" id="IPR052054">
    <property type="entry name" value="Oxidative_DNA_repair_enzyme"/>
</dbReference>
<accession>A0AAV7N7L6</accession>
<proteinExistence type="inferred from homology"/>
<evidence type="ECO:0000259" key="16">
    <source>
        <dbReference type="SMART" id="SM00478"/>
    </source>
</evidence>
<comment type="similarity">
    <text evidence="4">Belongs to the type-1 OGG1 family.</text>
</comment>
<dbReference type="Gene3D" id="1.10.1670.10">
    <property type="entry name" value="Helix-hairpin-Helix base-excision DNA repair enzymes (C-terminal)"/>
    <property type="match status" value="1"/>
</dbReference>
<dbReference type="EC" id="4.2.99.18" evidence="5"/>
<evidence type="ECO:0000256" key="12">
    <source>
        <dbReference type="ARBA" id="ARBA00023295"/>
    </source>
</evidence>
<dbReference type="Pfam" id="PF07934">
    <property type="entry name" value="OGG_N"/>
    <property type="match status" value="1"/>
</dbReference>
<dbReference type="CDD" id="cd00056">
    <property type="entry name" value="ENDO3c"/>
    <property type="match status" value="1"/>
</dbReference>
<keyword evidence="18" id="KW-1185">Reference proteome</keyword>
<name>A0AAV7N7L6_PLEWA</name>
<gene>
    <name evidence="17" type="ORF">NDU88_008583</name>
</gene>
<keyword evidence="9" id="KW-0456">Lyase</keyword>
<evidence type="ECO:0000256" key="6">
    <source>
        <dbReference type="ARBA" id="ARBA00022763"/>
    </source>
</evidence>
<comment type="caution">
    <text evidence="17">The sequence shown here is derived from an EMBL/GenBank/DDBJ whole genome shotgun (WGS) entry which is preliminary data.</text>
</comment>
<keyword evidence="10" id="KW-0539">Nucleus</keyword>
<dbReference type="GO" id="GO:0006285">
    <property type="term" value="P:base-excision repair, AP site formation"/>
    <property type="evidence" value="ECO:0007669"/>
    <property type="project" value="TreeGrafter"/>
</dbReference>
<dbReference type="InterPro" id="IPR011257">
    <property type="entry name" value="DNA_glycosylase"/>
</dbReference>
<dbReference type="GO" id="GO:0016607">
    <property type="term" value="C:nuclear speck"/>
    <property type="evidence" value="ECO:0007669"/>
    <property type="project" value="UniProtKB-SubCell"/>
</dbReference>
<keyword evidence="8" id="KW-0234">DNA repair</keyword>
<dbReference type="SUPFAM" id="SSF48150">
    <property type="entry name" value="DNA-glycosylase"/>
    <property type="match status" value="1"/>
</dbReference>
<protein>
    <recommendedName>
        <fullName evidence="15">N-glycosylase/DNA lyase</fullName>
        <ecNumber evidence="5">4.2.99.18</ecNumber>
    </recommendedName>
</protein>
<dbReference type="GO" id="GO:0140078">
    <property type="term" value="F:class I DNA-(apurinic or apyrimidinic site) endonuclease activity"/>
    <property type="evidence" value="ECO:0007669"/>
    <property type="project" value="UniProtKB-EC"/>
</dbReference>
<evidence type="ECO:0000256" key="8">
    <source>
        <dbReference type="ARBA" id="ARBA00023204"/>
    </source>
</evidence>
<evidence type="ECO:0000313" key="18">
    <source>
        <dbReference type="Proteomes" id="UP001066276"/>
    </source>
</evidence>
<dbReference type="EMBL" id="JANPWB010000013">
    <property type="protein sequence ID" value="KAJ1111247.1"/>
    <property type="molecule type" value="Genomic_DNA"/>
</dbReference>
<evidence type="ECO:0000256" key="2">
    <source>
        <dbReference type="ARBA" id="ARBA00004324"/>
    </source>
</evidence>
<evidence type="ECO:0000256" key="7">
    <source>
        <dbReference type="ARBA" id="ARBA00022801"/>
    </source>
</evidence>
<comment type="catalytic activity">
    <reaction evidence="14">
        <text>2'-deoxyribonucleotide-(2'-deoxyribose 5'-phosphate)-2'-deoxyribonucleotide-DNA = a 3'-end 2'-deoxyribonucleotide-(2,3-dehydro-2,3-deoxyribose 5'-phosphate)-DNA + a 5'-end 5'-phospho-2'-deoxyribonucleoside-DNA + H(+)</text>
        <dbReference type="Rhea" id="RHEA:66592"/>
        <dbReference type="Rhea" id="RHEA-COMP:13180"/>
        <dbReference type="Rhea" id="RHEA-COMP:16897"/>
        <dbReference type="Rhea" id="RHEA-COMP:17067"/>
        <dbReference type="ChEBI" id="CHEBI:15378"/>
        <dbReference type="ChEBI" id="CHEBI:136412"/>
        <dbReference type="ChEBI" id="CHEBI:157695"/>
        <dbReference type="ChEBI" id="CHEBI:167181"/>
        <dbReference type="EC" id="4.2.99.18"/>
    </reaction>
</comment>
<keyword evidence="6" id="KW-0227">DNA damage</keyword>
<evidence type="ECO:0000256" key="14">
    <source>
        <dbReference type="ARBA" id="ARBA00044632"/>
    </source>
</evidence>
<comment type="subcellular location">
    <subcellularLocation>
        <location evidence="1">Nucleus matrix</location>
    </subcellularLocation>
    <subcellularLocation>
        <location evidence="2">Nucleus speckle</location>
    </subcellularLocation>
    <subcellularLocation>
        <location evidence="3">Nucleus</location>
        <location evidence="3">Nucleoplasm</location>
    </subcellularLocation>
</comment>
<evidence type="ECO:0000256" key="9">
    <source>
        <dbReference type="ARBA" id="ARBA00023239"/>
    </source>
</evidence>
<dbReference type="GO" id="GO:0034039">
    <property type="term" value="F:8-oxo-7,8-dihydroguanine DNA N-glycosylase activity"/>
    <property type="evidence" value="ECO:0007669"/>
    <property type="project" value="TreeGrafter"/>
</dbReference>